<dbReference type="EMBL" id="JAMSHJ010000002">
    <property type="protein sequence ID" value="KAI5433950.1"/>
    <property type="molecule type" value="Genomic_DNA"/>
</dbReference>
<evidence type="ECO:0000313" key="5">
    <source>
        <dbReference type="Proteomes" id="UP001058974"/>
    </source>
</evidence>
<evidence type="ECO:0000256" key="1">
    <source>
        <dbReference type="ARBA" id="ARBA00005485"/>
    </source>
</evidence>
<dbReference type="GO" id="GO:0009904">
    <property type="term" value="P:chloroplast accumulation movement"/>
    <property type="evidence" value="ECO:0007669"/>
    <property type="project" value="TreeGrafter"/>
</dbReference>
<evidence type="ECO:0000256" key="2">
    <source>
        <dbReference type="ARBA" id="ARBA00023054"/>
    </source>
</evidence>
<proteinExistence type="inferred from homology"/>
<evidence type="ECO:0008006" key="6">
    <source>
        <dbReference type="Google" id="ProtNLM"/>
    </source>
</evidence>
<dbReference type="Proteomes" id="UP001058974">
    <property type="component" value="Chromosome 2"/>
</dbReference>
<dbReference type="InterPro" id="IPR008545">
    <property type="entry name" value="Web"/>
</dbReference>
<evidence type="ECO:0000256" key="3">
    <source>
        <dbReference type="SAM" id="Coils"/>
    </source>
</evidence>
<protein>
    <recommendedName>
        <fullName evidence="6">WEB family protein</fullName>
    </recommendedName>
</protein>
<name>A0A9D4YB47_PEA</name>
<evidence type="ECO:0000313" key="4">
    <source>
        <dbReference type="EMBL" id="KAI5433950.1"/>
    </source>
</evidence>
<dbReference type="GO" id="GO:0005829">
    <property type="term" value="C:cytosol"/>
    <property type="evidence" value="ECO:0007669"/>
    <property type="project" value="TreeGrafter"/>
</dbReference>
<comment type="similarity">
    <text evidence="1">Belongs to the WEB family.</text>
</comment>
<organism evidence="4 5">
    <name type="scientific">Pisum sativum</name>
    <name type="common">Garden pea</name>
    <name type="synonym">Lathyrus oleraceus</name>
    <dbReference type="NCBI Taxonomy" id="3888"/>
    <lineage>
        <taxon>Eukaryota</taxon>
        <taxon>Viridiplantae</taxon>
        <taxon>Streptophyta</taxon>
        <taxon>Embryophyta</taxon>
        <taxon>Tracheophyta</taxon>
        <taxon>Spermatophyta</taxon>
        <taxon>Magnoliopsida</taxon>
        <taxon>eudicotyledons</taxon>
        <taxon>Gunneridae</taxon>
        <taxon>Pentapetalae</taxon>
        <taxon>rosids</taxon>
        <taxon>fabids</taxon>
        <taxon>Fabales</taxon>
        <taxon>Fabaceae</taxon>
        <taxon>Papilionoideae</taxon>
        <taxon>50 kb inversion clade</taxon>
        <taxon>NPAAA clade</taxon>
        <taxon>Hologalegina</taxon>
        <taxon>IRL clade</taxon>
        <taxon>Fabeae</taxon>
        <taxon>Lathyrus</taxon>
    </lineage>
</organism>
<reference evidence="4 5" key="1">
    <citation type="journal article" date="2022" name="Nat. Genet.">
        <title>Improved pea reference genome and pan-genome highlight genomic features and evolutionary characteristics.</title>
        <authorList>
            <person name="Yang T."/>
            <person name="Liu R."/>
            <person name="Luo Y."/>
            <person name="Hu S."/>
            <person name="Wang D."/>
            <person name="Wang C."/>
            <person name="Pandey M.K."/>
            <person name="Ge S."/>
            <person name="Xu Q."/>
            <person name="Li N."/>
            <person name="Li G."/>
            <person name="Huang Y."/>
            <person name="Saxena R.K."/>
            <person name="Ji Y."/>
            <person name="Li M."/>
            <person name="Yan X."/>
            <person name="He Y."/>
            <person name="Liu Y."/>
            <person name="Wang X."/>
            <person name="Xiang C."/>
            <person name="Varshney R.K."/>
            <person name="Ding H."/>
            <person name="Gao S."/>
            <person name="Zong X."/>
        </authorList>
    </citation>
    <scope>NUCLEOTIDE SEQUENCE [LARGE SCALE GENOMIC DNA]</scope>
    <source>
        <strain evidence="4 5">cv. Zhongwan 6</strain>
    </source>
</reference>
<dbReference type="Gramene" id="Psat0s207g0200.1">
    <property type="protein sequence ID" value="Psat0s207g0200.1.cds"/>
    <property type="gene ID" value="Psat0s207g0200"/>
</dbReference>
<keyword evidence="5" id="KW-1185">Reference proteome</keyword>
<dbReference type="PANTHER" id="PTHR32054">
    <property type="entry name" value="HEAVY CHAIN, PUTATIVE, EXPRESSED-RELATED-RELATED"/>
    <property type="match status" value="1"/>
</dbReference>
<dbReference type="AlphaFoldDB" id="A0A9D4YB47"/>
<dbReference type="GO" id="GO:0009903">
    <property type="term" value="P:chloroplast avoidance movement"/>
    <property type="evidence" value="ECO:0007669"/>
    <property type="project" value="TreeGrafter"/>
</dbReference>
<gene>
    <name evidence="4" type="ORF">KIW84_020979</name>
</gene>
<accession>A0A9D4YB47</accession>
<sequence length="525" mass="59069">MNVMEEMMMMMMEDSLDGTGSGNGIRRISSRAEVDTSMPFESVKEAVTRFGGSGPWLPLYRLGEAYNSIEDFDIKKIEEQAAKLEKDLIMKELETLDVLEELGSAKTILEKLKQQLQSEALKCSATRDVSSCESIEALVKKSASIVNHQEQILRNPRPCRTSPPDMLLTELKQAKMNLGKTINDLGVIQSSVETLNKKMKKERLFLERTRENLQSKFAAISAQNVAEKEAKSKPPVDPVEKDFTFHTPQNVVSDLKVDLEQNNGMVETRPLEVSKQGVEDGENEFSLKTAEMRWFAAKKMEEAAMAAEAVALAEIKALSRADNISSQFSTRGHREFQIPEESILKQVIHSTFQIDAASASKLTILKKLEEATAEVLHSKEILTEAINGIETASRKQQAAEEALRRWIHENGLKGGAMHSSIKRNKFNRVENCQALKPTLRSSVSMRDLLNRKQVPDEYTTTKEMEKHAETKVALSQMLQALRENQTLPTELENDEGDQKQSVVHRKKFGFLKLSFPSGKRNNKKT</sequence>
<dbReference type="Gramene" id="Psat02G0097900-T1">
    <property type="protein sequence ID" value="KAI5433950.1"/>
    <property type="gene ID" value="KIW84_020979"/>
</dbReference>
<feature type="coiled-coil region" evidence="3">
    <location>
        <begin position="74"/>
        <end position="119"/>
    </location>
</feature>
<comment type="caution">
    <text evidence="4">The sequence shown here is derived from an EMBL/GenBank/DDBJ whole genome shotgun (WGS) entry which is preliminary data.</text>
</comment>
<dbReference type="PANTHER" id="PTHR32054:SF48">
    <property type="entry name" value="WEB FAMILY PROTEIN"/>
    <property type="match status" value="1"/>
</dbReference>
<dbReference type="Pfam" id="PF05701">
    <property type="entry name" value="WEMBL"/>
    <property type="match status" value="1"/>
</dbReference>
<keyword evidence="2 3" id="KW-0175">Coiled coil</keyword>